<reference evidence="2 3" key="1">
    <citation type="journal article" date="2022" name="bioRxiv">
        <title>Genomics of Preaxostyla Flagellates Illuminates Evolutionary Transitions and the Path Towards Mitochondrial Loss.</title>
        <authorList>
            <person name="Novak L.V.F."/>
            <person name="Treitli S.C."/>
            <person name="Pyrih J."/>
            <person name="Halakuc P."/>
            <person name="Pipaliya S.V."/>
            <person name="Vacek V."/>
            <person name="Brzon O."/>
            <person name="Soukal P."/>
            <person name="Eme L."/>
            <person name="Dacks J.B."/>
            <person name="Karnkowska A."/>
            <person name="Elias M."/>
            <person name="Hampl V."/>
        </authorList>
    </citation>
    <scope>NUCLEOTIDE SEQUENCE [LARGE SCALE GENOMIC DNA]</scope>
    <source>
        <strain evidence="2">NAU3</strain>
        <tissue evidence="2">Gut</tissue>
    </source>
</reference>
<comment type="caution">
    <text evidence="2">The sequence shown here is derived from an EMBL/GenBank/DDBJ whole genome shotgun (WGS) entry which is preliminary data.</text>
</comment>
<dbReference type="Proteomes" id="UP001281761">
    <property type="component" value="Unassembled WGS sequence"/>
</dbReference>
<gene>
    <name evidence="2" type="ORF">BLNAU_7424</name>
</gene>
<organism evidence="2 3">
    <name type="scientific">Blattamonas nauphoetae</name>
    <dbReference type="NCBI Taxonomy" id="2049346"/>
    <lineage>
        <taxon>Eukaryota</taxon>
        <taxon>Metamonada</taxon>
        <taxon>Preaxostyla</taxon>
        <taxon>Oxymonadida</taxon>
        <taxon>Blattamonas</taxon>
    </lineage>
</organism>
<accession>A0ABQ9Y1B8</accession>
<proteinExistence type="predicted"/>
<feature type="region of interest" description="Disordered" evidence="1">
    <location>
        <begin position="1"/>
        <end position="76"/>
    </location>
</feature>
<evidence type="ECO:0000256" key="1">
    <source>
        <dbReference type="SAM" id="MobiDB-lite"/>
    </source>
</evidence>
<dbReference type="EMBL" id="JARBJD010000045">
    <property type="protein sequence ID" value="KAK2957525.1"/>
    <property type="molecule type" value="Genomic_DNA"/>
</dbReference>
<sequence>MTMAGSVGKASRKEEKEREQVNADSRPLVRLSVDSQSSALLSVALADDTTTDDKPSPLIANPNPNPNRGNDKIAVG</sequence>
<keyword evidence="3" id="KW-1185">Reference proteome</keyword>
<evidence type="ECO:0000313" key="3">
    <source>
        <dbReference type="Proteomes" id="UP001281761"/>
    </source>
</evidence>
<feature type="compositionally biased region" description="Low complexity" evidence="1">
    <location>
        <begin position="31"/>
        <end position="48"/>
    </location>
</feature>
<name>A0ABQ9Y1B8_9EUKA</name>
<evidence type="ECO:0000313" key="2">
    <source>
        <dbReference type="EMBL" id="KAK2957525.1"/>
    </source>
</evidence>
<protein>
    <submittedName>
        <fullName evidence="2">Uncharacterized protein</fullName>
    </submittedName>
</protein>
<feature type="compositionally biased region" description="Basic and acidic residues" evidence="1">
    <location>
        <begin position="11"/>
        <end position="21"/>
    </location>
</feature>